<accession>A0ABW0W4T7</accession>
<dbReference type="SUPFAM" id="SSF48230">
    <property type="entry name" value="Chondroitin AC/alginate lyase"/>
    <property type="match status" value="1"/>
</dbReference>
<proteinExistence type="predicted"/>
<keyword evidence="6" id="KW-1185">Reference proteome</keyword>
<feature type="domain" description="Alginate lyase" evidence="4">
    <location>
        <begin position="71"/>
        <end position="306"/>
    </location>
</feature>
<evidence type="ECO:0000259" key="4">
    <source>
        <dbReference type="Pfam" id="PF05426"/>
    </source>
</evidence>
<comment type="caution">
    <text evidence="5">The sequence shown here is derived from an EMBL/GenBank/DDBJ whole genome shotgun (WGS) entry which is preliminary data.</text>
</comment>
<evidence type="ECO:0000313" key="5">
    <source>
        <dbReference type="EMBL" id="MFC5652688.1"/>
    </source>
</evidence>
<protein>
    <submittedName>
        <fullName evidence="5">Alginate lyase family protein</fullName>
    </submittedName>
</protein>
<feature type="chain" id="PRO_5047068374" evidence="3">
    <location>
        <begin position="30"/>
        <end position="550"/>
    </location>
</feature>
<dbReference type="GO" id="GO:0016829">
    <property type="term" value="F:lyase activity"/>
    <property type="evidence" value="ECO:0007669"/>
    <property type="project" value="UniProtKB-KW"/>
</dbReference>
<evidence type="ECO:0000313" key="6">
    <source>
        <dbReference type="Proteomes" id="UP001596047"/>
    </source>
</evidence>
<dbReference type="InterPro" id="IPR008397">
    <property type="entry name" value="Alginate_lyase_dom"/>
</dbReference>
<dbReference type="Gene3D" id="1.50.10.100">
    <property type="entry name" value="Chondroitin AC/alginate lyase"/>
    <property type="match status" value="1"/>
</dbReference>
<dbReference type="EMBL" id="JBHSOW010000103">
    <property type="protein sequence ID" value="MFC5652688.1"/>
    <property type="molecule type" value="Genomic_DNA"/>
</dbReference>
<dbReference type="Pfam" id="PF05426">
    <property type="entry name" value="Alginate_lyase"/>
    <property type="match status" value="1"/>
</dbReference>
<keyword evidence="2 5" id="KW-0456">Lyase</keyword>
<dbReference type="RefSeq" id="WP_379191336.1">
    <property type="nucleotide sequence ID" value="NZ_JBHSOW010000103.1"/>
</dbReference>
<name>A0ABW0W4T7_9BACL</name>
<feature type="signal peptide" evidence="3">
    <location>
        <begin position="1"/>
        <end position="29"/>
    </location>
</feature>
<evidence type="ECO:0000256" key="1">
    <source>
        <dbReference type="ARBA" id="ARBA00022729"/>
    </source>
</evidence>
<dbReference type="Proteomes" id="UP001596047">
    <property type="component" value="Unassembled WGS sequence"/>
</dbReference>
<organism evidence="5 6">
    <name type="scientific">Paenibacillus solisilvae</name>
    <dbReference type="NCBI Taxonomy" id="2486751"/>
    <lineage>
        <taxon>Bacteria</taxon>
        <taxon>Bacillati</taxon>
        <taxon>Bacillota</taxon>
        <taxon>Bacilli</taxon>
        <taxon>Bacillales</taxon>
        <taxon>Paenibacillaceae</taxon>
        <taxon>Paenibacillus</taxon>
    </lineage>
</organism>
<sequence>MKYSLFKKSTGMLAIPLLVQLLLSSTVNAYPHPGGLHSQSQINQVKTKVQANIGPWKPAYDVLIAKADWLNNEKPSASADFYVPGYYSNPDGHVRASASLQDDVKAAYVSAVAYALTGIASYGNKTIEILNDWAYTNTHLGGDDSTLVMAYAGVGFIQAAELVDDLGSWNPADKSQFKSWVSNVFLDQGANIDKDRTNNWGAWGVYGAISGYRYLDDSVHVREEINRIKAKIDSQIGLNGAISEETGRGAGGLRYTYFYLSPLTAAAQVALEAEGVDLFHWTSPRGKTIKKALDYLLYYTQHPSQWPYYNKPAVPTGTEAWPYNLFEAMSDIYPDPAYAAFASARRPLMETGHNYAWSFPTLMKSDHILVDDTFDETGSAALPASWLFTNSANTRAGVTALPSAADKSLKITDNNPQGASLIRKSFPAQSGTVSAQWSFMEQSSLFSMKFGLKSGNNFAAELYTIGSNLVYKDSLNRYINIQSLKTNTWYTVTLTANPEAGTFSLSINGFLKAYGLPFTNQVSSIDSIGFYSGSAQKGAIFINNVGVRKE</sequence>
<gene>
    <name evidence="5" type="ORF">ACFPYJ_26930</name>
</gene>
<keyword evidence="1 3" id="KW-0732">Signal</keyword>
<evidence type="ECO:0000256" key="3">
    <source>
        <dbReference type="SAM" id="SignalP"/>
    </source>
</evidence>
<evidence type="ECO:0000256" key="2">
    <source>
        <dbReference type="ARBA" id="ARBA00023239"/>
    </source>
</evidence>
<dbReference type="Gene3D" id="2.60.120.200">
    <property type="match status" value="1"/>
</dbReference>
<reference evidence="6" key="1">
    <citation type="journal article" date="2019" name="Int. J. Syst. Evol. Microbiol.">
        <title>The Global Catalogue of Microorganisms (GCM) 10K type strain sequencing project: providing services to taxonomists for standard genome sequencing and annotation.</title>
        <authorList>
            <consortium name="The Broad Institute Genomics Platform"/>
            <consortium name="The Broad Institute Genome Sequencing Center for Infectious Disease"/>
            <person name="Wu L."/>
            <person name="Ma J."/>
        </authorList>
    </citation>
    <scope>NUCLEOTIDE SEQUENCE [LARGE SCALE GENOMIC DNA]</scope>
    <source>
        <strain evidence="6">CGMCC 1.3240</strain>
    </source>
</reference>
<dbReference type="InterPro" id="IPR008929">
    <property type="entry name" value="Chondroitin_lyas"/>
</dbReference>